<gene>
    <name evidence="4" type="ORF">BXZ70DRAFT_1006721</name>
</gene>
<feature type="domain" description="GFO/IDH/MocA-like oxidoreductase" evidence="3">
    <location>
        <begin position="154"/>
        <end position="280"/>
    </location>
</feature>
<protein>
    <submittedName>
        <fullName evidence="4">Oxidoreductase family protein</fullName>
    </submittedName>
</protein>
<evidence type="ECO:0000313" key="5">
    <source>
        <dbReference type="Proteomes" id="UP000813824"/>
    </source>
</evidence>
<dbReference type="Pfam" id="PF22725">
    <property type="entry name" value="GFO_IDH_MocA_C3"/>
    <property type="match status" value="1"/>
</dbReference>
<dbReference type="SUPFAM" id="SSF55347">
    <property type="entry name" value="Glyceraldehyde-3-phosphate dehydrogenase-like, C-terminal domain"/>
    <property type="match status" value="1"/>
</dbReference>
<evidence type="ECO:0000313" key="4">
    <source>
        <dbReference type="EMBL" id="KAH8102098.1"/>
    </source>
</evidence>
<reference evidence="4" key="1">
    <citation type="journal article" date="2021" name="New Phytol.">
        <title>Evolutionary innovations through gain and loss of genes in the ectomycorrhizal Boletales.</title>
        <authorList>
            <person name="Wu G."/>
            <person name="Miyauchi S."/>
            <person name="Morin E."/>
            <person name="Kuo A."/>
            <person name="Drula E."/>
            <person name="Varga T."/>
            <person name="Kohler A."/>
            <person name="Feng B."/>
            <person name="Cao Y."/>
            <person name="Lipzen A."/>
            <person name="Daum C."/>
            <person name="Hundley H."/>
            <person name="Pangilinan J."/>
            <person name="Johnson J."/>
            <person name="Barry K."/>
            <person name="LaButti K."/>
            <person name="Ng V."/>
            <person name="Ahrendt S."/>
            <person name="Min B."/>
            <person name="Choi I.G."/>
            <person name="Park H."/>
            <person name="Plett J.M."/>
            <person name="Magnuson J."/>
            <person name="Spatafora J.W."/>
            <person name="Nagy L.G."/>
            <person name="Henrissat B."/>
            <person name="Grigoriev I.V."/>
            <person name="Yang Z.L."/>
            <person name="Xu J."/>
            <person name="Martin F.M."/>
        </authorList>
    </citation>
    <scope>NUCLEOTIDE SEQUENCE</scope>
    <source>
        <strain evidence="4">KKN 215</strain>
    </source>
</reference>
<dbReference type="InterPro" id="IPR036291">
    <property type="entry name" value="NAD(P)-bd_dom_sf"/>
</dbReference>
<dbReference type="Pfam" id="PF01408">
    <property type="entry name" value="GFO_IDH_MocA"/>
    <property type="match status" value="1"/>
</dbReference>
<dbReference type="Gene3D" id="3.30.360.10">
    <property type="entry name" value="Dihydrodipicolinate Reductase, domain 2"/>
    <property type="match status" value="1"/>
</dbReference>
<evidence type="ECO:0000256" key="1">
    <source>
        <dbReference type="ARBA" id="ARBA00010928"/>
    </source>
</evidence>
<feature type="domain" description="Gfo/Idh/MocA-like oxidoreductase N-terminal" evidence="2">
    <location>
        <begin position="6"/>
        <end position="130"/>
    </location>
</feature>
<dbReference type="AlphaFoldDB" id="A0A8K0UT88"/>
<dbReference type="GO" id="GO:0005737">
    <property type="term" value="C:cytoplasm"/>
    <property type="evidence" value="ECO:0007669"/>
    <property type="project" value="TreeGrafter"/>
</dbReference>
<dbReference type="GO" id="GO:0000166">
    <property type="term" value="F:nucleotide binding"/>
    <property type="evidence" value="ECO:0007669"/>
    <property type="project" value="InterPro"/>
</dbReference>
<dbReference type="GO" id="GO:0006740">
    <property type="term" value="P:NADPH regeneration"/>
    <property type="evidence" value="ECO:0007669"/>
    <property type="project" value="TreeGrafter"/>
</dbReference>
<dbReference type="SUPFAM" id="SSF51735">
    <property type="entry name" value="NAD(P)-binding Rossmann-fold domains"/>
    <property type="match status" value="1"/>
</dbReference>
<proteinExistence type="inferred from homology"/>
<accession>A0A8K0UT88</accession>
<evidence type="ECO:0000259" key="3">
    <source>
        <dbReference type="Pfam" id="PF22725"/>
    </source>
</evidence>
<comment type="caution">
    <text evidence="4">The sequence shown here is derived from an EMBL/GenBank/DDBJ whole genome shotgun (WGS) entry which is preliminary data.</text>
</comment>
<dbReference type="PANTHER" id="PTHR42840:SF5">
    <property type="entry name" value="NAD(P)-BINDING ROSSMANN-FOLD SUPERFAMILY PROTEIN"/>
    <property type="match status" value="1"/>
</dbReference>
<organism evidence="4 5">
    <name type="scientific">Cristinia sonorae</name>
    <dbReference type="NCBI Taxonomy" id="1940300"/>
    <lineage>
        <taxon>Eukaryota</taxon>
        <taxon>Fungi</taxon>
        <taxon>Dikarya</taxon>
        <taxon>Basidiomycota</taxon>
        <taxon>Agaricomycotina</taxon>
        <taxon>Agaricomycetes</taxon>
        <taxon>Agaricomycetidae</taxon>
        <taxon>Agaricales</taxon>
        <taxon>Pleurotineae</taxon>
        <taxon>Stephanosporaceae</taxon>
        <taxon>Cristinia</taxon>
    </lineage>
</organism>
<dbReference type="InterPro" id="IPR055170">
    <property type="entry name" value="GFO_IDH_MocA-like_dom"/>
</dbReference>
<sequence>MSPTGIAILGAGIFAKEAHLPAIAALGATQSTLKAVYSRSIESASYFAKEAQEVLKQSQAPDVYHDSDETSNLDVLLARSDIQAVLVVLPITLQPSIILKALTAGKHVLSEKPVAPDVAGGLELIKEYEETFKPKGLVWRVAENWEVEPGYHVAGKIIASGKIGKVTSFNVRVVNHVPKDSKWYKTPWRTVPDYQGGFLLDGGVHTIAALRVILPSPITTLTAFSSLNMDHLPPHDTIHAVVKTEDGTHGIVELTWGAPVPSRSEEANNGISITGSDGWIWIKMTRSKDANGTEQNVVRITTKQVVRNEKGEDVGESETILEERVRGVEEEIRSFFAAVNGNDDGFGAPFAALKDVAWIQAGLTSNGQPVDLVKLISQ</sequence>
<dbReference type="OrthoDB" id="64915at2759"/>
<evidence type="ECO:0000259" key="2">
    <source>
        <dbReference type="Pfam" id="PF01408"/>
    </source>
</evidence>
<dbReference type="Proteomes" id="UP000813824">
    <property type="component" value="Unassembled WGS sequence"/>
</dbReference>
<dbReference type="InterPro" id="IPR000683">
    <property type="entry name" value="Gfo/Idh/MocA-like_OxRdtase_N"/>
</dbReference>
<dbReference type="Gene3D" id="3.40.50.720">
    <property type="entry name" value="NAD(P)-binding Rossmann-like Domain"/>
    <property type="match status" value="1"/>
</dbReference>
<dbReference type="PANTHER" id="PTHR42840">
    <property type="entry name" value="NAD(P)-BINDING ROSSMANN-FOLD SUPERFAMILY PROTEIN-RELATED"/>
    <property type="match status" value="1"/>
</dbReference>
<keyword evidence="5" id="KW-1185">Reference proteome</keyword>
<dbReference type="GO" id="GO:0016491">
    <property type="term" value="F:oxidoreductase activity"/>
    <property type="evidence" value="ECO:0007669"/>
    <property type="project" value="TreeGrafter"/>
</dbReference>
<dbReference type="EMBL" id="JAEVFJ010000010">
    <property type="protein sequence ID" value="KAH8102098.1"/>
    <property type="molecule type" value="Genomic_DNA"/>
</dbReference>
<name>A0A8K0UT88_9AGAR</name>
<comment type="similarity">
    <text evidence="1">Belongs to the Gfo/Idh/MocA family.</text>
</comment>